<evidence type="ECO:0000259" key="2">
    <source>
        <dbReference type="Pfam" id="PF01494"/>
    </source>
</evidence>
<sequence length="434" mass="49790">MKTEVLIIGGGVAGLSLALTLARQRIPVVVVEREEGAGHLYKGELLQPKTLQIFKRLGMLERVKAEMYPLEAIHTREVGRGREELLHVLMDYSVLPEHAMAAMIPHDRLRELLLKEALTYETVQIVRPAVFLNLQTSYTARIKYQNEIHSITANMIVGAEGRGSKIRKIAGLTFKRQSYNHDFLTFSFACPPELTEGEMIADEQRFLGLFPLPDKRVRSVLQIRPGEYKQLKQAGPQAVHEHYARLEPRLDGYVQTVTDWKEIQLMFPVRQTVSRYYRSNLIVIGDAAHSVHPMAGEGMNLAIQDADILGELIGWMYQTGKSTDYALFHWFEDVRKRRVEYVSWLSHLFARMYSPTGRAWQRLRLSAIRALVQNERLHDQQMMNISGLGLIPFQVKDGLHLFFRGKRTILQQHVFTKKDDYPWLATGGVNNDDN</sequence>
<dbReference type="Gene3D" id="3.50.50.60">
    <property type="entry name" value="FAD/NAD(P)-binding domain"/>
    <property type="match status" value="2"/>
</dbReference>
<dbReference type="SUPFAM" id="SSF51905">
    <property type="entry name" value="FAD/NAD(P)-binding domain"/>
    <property type="match status" value="1"/>
</dbReference>
<feature type="domain" description="FAD-binding" evidence="2">
    <location>
        <begin position="2"/>
        <end position="320"/>
    </location>
</feature>
<organism evidence="3 4">
    <name type="scientific">Halalkalibacter oceani</name>
    <dbReference type="NCBI Taxonomy" id="1653776"/>
    <lineage>
        <taxon>Bacteria</taxon>
        <taxon>Bacillati</taxon>
        <taxon>Bacillota</taxon>
        <taxon>Bacilli</taxon>
        <taxon>Bacillales</taxon>
        <taxon>Bacillaceae</taxon>
        <taxon>Halalkalibacter</taxon>
    </lineage>
</organism>
<dbReference type="PRINTS" id="PR00420">
    <property type="entry name" value="RNGMNOXGNASE"/>
</dbReference>
<gene>
    <name evidence="3" type="ORF">M3202_07780</name>
</gene>
<dbReference type="AlphaFoldDB" id="A0A9X2DRS4"/>
<proteinExistence type="predicted"/>
<dbReference type="EMBL" id="JAMBOL010000004">
    <property type="protein sequence ID" value="MCM3713983.1"/>
    <property type="molecule type" value="Genomic_DNA"/>
</dbReference>
<dbReference type="Pfam" id="PF01494">
    <property type="entry name" value="FAD_binding_3"/>
    <property type="match status" value="1"/>
</dbReference>
<evidence type="ECO:0000313" key="4">
    <source>
        <dbReference type="Proteomes" id="UP001139179"/>
    </source>
</evidence>
<evidence type="ECO:0000256" key="1">
    <source>
        <dbReference type="ARBA" id="ARBA00023002"/>
    </source>
</evidence>
<dbReference type="GO" id="GO:0071949">
    <property type="term" value="F:FAD binding"/>
    <property type="evidence" value="ECO:0007669"/>
    <property type="project" value="InterPro"/>
</dbReference>
<dbReference type="RefSeq" id="WP_251222781.1">
    <property type="nucleotide sequence ID" value="NZ_JAMBOL010000004.1"/>
</dbReference>
<name>A0A9X2DRS4_9BACI</name>
<dbReference type="InterPro" id="IPR002938">
    <property type="entry name" value="FAD-bd"/>
</dbReference>
<protein>
    <submittedName>
        <fullName evidence="3">FAD-dependent monooxygenase</fullName>
    </submittedName>
</protein>
<reference evidence="3" key="1">
    <citation type="submission" date="2022-05" db="EMBL/GenBank/DDBJ databases">
        <title>Comparative Genomics of Spacecraft Associated Microbes.</title>
        <authorList>
            <person name="Tran M.T."/>
            <person name="Wright A."/>
            <person name="Seuylemezian A."/>
            <person name="Eisen J."/>
            <person name="Coil D."/>
        </authorList>
    </citation>
    <scope>NUCLEOTIDE SEQUENCE</scope>
    <source>
        <strain evidence="3">214.1.1</strain>
    </source>
</reference>
<dbReference type="InterPro" id="IPR036188">
    <property type="entry name" value="FAD/NAD-bd_sf"/>
</dbReference>
<dbReference type="PANTHER" id="PTHR43476">
    <property type="entry name" value="3-(3-HYDROXY-PHENYL)PROPIONATE/3-HYDROXYCINNAMIC ACID HYDROXYLASE"/>
    <property type="match status" value="1"/>
</dbReference>
<dbReference type="PANTHER" id="PTHR43476:SF5">
    <property type="entry name" value="FAD-DEPENDENT MONOOXYGENASE"/>
    <property type="match status" value="1"/>
</dbReference>
<keyword evidence="3" id="KW-0503">Monooxygenase</keyword>
<keyword evidence="4" id="KW-1185">Reference proteome</keyword>
<dbReference type="GO" id="GO:0004497">
    <property type="term" value="F:monooxygenase activity"/>
    <property type="evidence" value="ECO:0007669"/>
    <property type="project" value="UniProtKB-KW"/>
</dbReference>
<dbReference type="InterPro" id="IPR050631">
    <property type="entry name" value="PheA/TfdB_FAD_monoxygenase"/>
</dbReference>
<comment type="caution">
    <text evidence="3">The sequence shown here is derived from an EMBL/GenBank/DDBJ whole genome shotgun (WGS) entry which is preliminary data.</text>
</comment>
<keyword evidence="1" id="KW-0560">Oxidoreductase</keyword>
<accession>A0A9X2DRS4</accession>
<dbReference type="Proteomes" id="UP001139179">
    <property type="component" value="Unassembled WGS sequence"/>
</dbReference>
<evidence type="ECO:0000313" key="3">
    <source>
        <dbReference type="EMBL" id="MCM3713983.1"/>
    </source>
</evidence>